<evidence type="ECO:0000256" key="6">
    <source>
        <dbReference type="ARBA" id="ARBA00040160"/>
    </source>
</evidence>
<comment type="caution">
    <text evidence="8">The sequence shown here is derived from an EMBL/GenBank/DDBJ whole genome shotgun (WGS) entry which is preliminary data.</text>
</comment>
<evidence type="ECO:0000313" key="9">
    <source>
        <dbReference type="Proteomes" id="UP001356427"/>
    </source>
</evidence>
<evidence type="ECO:0000259" key="7">
    <source>
        <dbReference type="Pfam" id="PF00498"/>
    </source>
</evidence>
<evidence type="ECO:0000256" key="2">
    <source>
        <dbReference type="ARBA" id="ARBA00022490"/>
    </source>
</evidence>
<dbReference type="AlphaFoldDB" id="A0AAN8KLX3"/>
<organism evidence="8 9">
    <name type="scientific">Coregonus suidteri</name>
    <dbReference type="NCBI Taxonomy" id="861788"/>
    <lineage>
        <taxon>Eukaryota</taxon>
        <taxon>Metazoa</taxon>
        <taxon>Chordata</taxon>
        <taxon>Craniata</taxon>
        <taxon>Vertebrata</taxon>
        <taxon>Euteleostomi</taxon>
        <taxon>Actinopterygii</taxon>
        <taxon>Neopterygii</taxon>
        <taxon>Teleostei</taxon>
        <taxon>Protacanthopterygii</taxon>
        <taxon>Salmoniformes</taxon>
        <taxon>Salmonidae</taxon>
        <taxon>Coregoninae</taxon>
        <taxon>Coregonus</taxon>
    </lineage>
</organism>
<dbReference type="InterPro" id="IPR033621">
    <property type="entry name" value="TIFA"/>
</dbReference>
<protein>
    <recommendedName>
        <fullName evidence="6">TRAF-interacting protein with FHA domain-containing protein A</fullName>
    </recommendedName>
</protein>
<dbReference type="Pfam" id="PF00498">
    <property type="entry name" value="FHA"/>
    <property type="match status" value="1"/>
</dbReference>
<dbReference type="PANTHER" id="PTHR31266">
    <property type="entry name" value="TRAF-INTERACTING PROTEIN WITH FHA DOMAIN-CONTAINING PROTEIN A FAMILY MEMBER"/>
    <property type="match status" value="1"/>
</dbReference>
<evidence type="ECO:0000256" key="4">
    <source>
        <dbReference type="ARBA" id="ARBA00022859"/>
    </source>
</evidence>
<comment type="subcellular location">
    <subcellularLocation>
        <location evidence="1">Cytoplasm</location>
    </subcellularLocation>
</comment>
<feature type="domain" description="FHA" evidence="7">
    <location>
        <begin position="94"/>
        <end position="166"/>
    </location>
</feature>
<evidence type="ECO:0000256" key="3">
    <source>
        <dbReference type="ARBA" id="ARBA00022588"/>
    </source>
</evidence>
<dbReference type="EMBL" id="JAGTTL010000039">
    <property type="protein sequence ID" value="KAK6292019.1"/>
    <property type="molecule type" value="Genomic_DNA"/>
</dbReference>
<keyword evidence="3" id="KW-0399">Innate immunity</keyword>
<evidence type="ECO:0000313" key="8">
    <source>
        <dbReference type="EMBL" id="KAK6292019.1"/>
    </source>
</evidence>
<evidence type="ECO:0000256" key="5">
    <source>
        <dbReference type="ARBA" id="ARBA00038199"/>
    </source>
</evidence>
<gene>
    <name evidence="8" type="ORF">J4Q44_G00378040</name>
</gene>
<dbReference type="SUPFAM" id="SSF49879">
    <property type="entry name" value="SMAD/FHA domain"/>
    <property type="match status" value="1"/>
</dbReference>
<dbReference type="GO" id="GO:0043123">
    <property type="term" value="P:positive regulation of canonical NF-kappaB signal transduction"/>
    <property type="evidence" value="ECO:0007669"/>
    <property type="project" value="InterPro"/>
</dbReference>
<comment type="similarity">
    <text evidence="5">Belongs to the TIFA family.</text>
</comment>
<evidence type="ECO:0000256" key="1">
    <source>
        <dbReference type="ARBA" id="ARBA00004496"/>
    </source>
</evidence>
<keyword evidence="4" id="KW-0391">Immunity</keyword>
<dbReference type="PANTHER" id="PTHR31266:SF2">
    <property type="entry name" value="TRAF-INTERACTING PROTEIN WITH FHA DOMAIN-CONTAINING PROTEIN A"/>
    <property type="match status" value="1"/>
</dbReference>
<keyword evidence="2" id="KW-0963">Cytoplasm</keyword>
<sequence>MILPVTENRKEVAWNLPSLPNFTDQVNLKVKDNPPSIASAIIRPIMEVSQTVETEELMTCLQIQLYHPQQASRALYCMLPLDTRHKHQAEDPMRLGRDAQACTFALADPRVSRKQLSLQAYRTSNSPDMIFSVQNLSQKVRMKVNGSELGFLERAELPDKALIRFGEYEMLIRRENGEAKGSFEVEFGVLAVPPSREMGMGVPSMMPVMDTGSDLSTNGIPPLMSHGPMEMDETIMYQSCTALS</sequence>
<name>A0AAN8KLX3_9TELE</name>
<keyword evidence="9" id="KW-1185">Reference proteome</keyword>
<reference evidence="8 9" key="1">
    <citation type="submission" date="2021-04" db="EMBL/GenBank/DDBJ databases">
        <authorList>
            <person name="De Guttry C."/>
            <person name="Zahm M."/>
            <person name="Klopp C."/>
            <person name="Cabau C."/>
            <person name="Louis A."/>
            <person name="Berthelot C."/>
            <person name="Parey E."/>
            <person name="Roest Crollius H."/>
            <person name="Montfort J."/>
            <person name="Robinson-Rechavi M."/>
            <person name="Bucao C."/>
            <person name="Bouchez O."/>
            <person name="Gislard M."/>
            <person name="Lluch J."/>
            <person name="Milhes M."/>
            <person name="Lampietro C."/>
            <person name="Lopez Roques C."/>
            <person name="Donnadieu C."/>
            <person name="Braasch I."/>
            <person name="Desvignes T."/>
            <person name="Postlethwait J."/>
            <person name="Bobe J."/>
            <person name="Wedekind C."/>
            <person name="Guiguen Y."/>
        </authorList>
    </citation>
    <scope>NUCLEOTIDE SEQUENCE [LARGE SCALE GENOMIC DNA]</scope>
    <source>
        <strain evidence="8">Cs_M1</strain>
        <tissue evidence="8">Blood</tissue>
    </source>
</reference>
<dbReference type="InterPro" id="IPR000253">
    <property type="entry name" value="FHA_dom"/>
</dbReference>
<dbReference type="GO" id="GO:0005737">
    <property type="term" value="C:cytoplasm"/>
    <property type="evidence" value="ECO:0007669"/>
    <property type="project" value="UniProtKB-SubCell"/>
</dbReference>
<dbReference type="Gene3D" id="2.60.200.20">
    <property type="match status" value="1"/>
</dbReference>
<dbReference type="Proteomes" id="UP001356427">
    <property type="component" value="Unassembled WGS sequence"/>
</dbReference>
<proteinExistence type="inferred from homology"/>
<dbReference type="GO" id="GO:0045087">
    <property type="term" value="P:innate immune response"/>
    <property type="evidence" value="ECO:0007669"/>
    <property type="project" value="UniProtKB-KW"/>
</dbReference>
<accession>A0AAN8KLX3</accession>
<dbReference type="InterPro" id="IPR008984">
    <property type="entry name" value="SMAD_FHA_dom_sf"/>
</dbReference>